<proteinExistence type="predicted"/>
<organism evidence="1">
    <name type="scientific">marine sediment metagenome</name>
    <dbReference type="NCBI Taxonomy" id="412755"/>
    <lineage>
        <taxon>unclassified sequences</taxon>
        <taxon>metagenomes</taxon>
        <taxon>ecological metagenomes</taxon>
    </lineage>
</organism>
<dbReference type="AlphaFoldDB" id="X1KA11"/>
<gene>
    <name evidence="1" type="ORF">S03H2_60052</name>
</gene>
<dbReference type="EMBL" id="BARU01038667">
    <property type="protein sequence ID" value="GAH87059.1"/>
    <property type="molecule type" value="Genomic_DNA"/>
</dbReference>
<protein>
    <submittedName>
        <fullName evidence="1">Uncharacterized protein</fullName>
    </submittedName>
</protein>
<evidence type="ECO:0000313" key="1">
    <source>
        <dbReference type="EMBL" id="GAH87059.1"/>
    </source>
</evidence>
<comment type="caution">
    <text evidence="1">The sequence shown here is derived from an EMBL/GenBank/DDBJ whole genome shotgun (WGS) entry which is preliminary data.</text>
</comment>
<feature type="non-terminal residue" evidence="1">
    <location>
        <position position="1"/>
    </location>
</feature>
<sequence>CDTVKEIPPKDVYEQLRRRSSKMVFTDAQDDPEIWQYFGSPSLLRASDIPGIVQKVREEHFVGVDGRKFIRYFDTINKRRWTIEVK</sequence>
<reference evidence="1" key="1">
    <citation type="journal article" date="2014" name="Front. Microbiol.">
        <title>High frequency of phylogenetically diverse reductive dehalogenase-homologous genes in deep subseafloor sedimentary metagenomes.</title>
        <authorList>
            <person name="Kawai M."/>
            <person name="Futagami T."/>
            <person name="Toyoda A."/>
            <person name="Takaki Y."/>
            <person name="Nishi S."/>
            <person name="Hori S."/>
            <person name="Arai W."/>
            <person name="Tsubouchi T."/>
            <person name="Morono Y."/>
            <person name="Uchiyama I."/>
            <person name="Ito T."/>
            <person name="Fujiyama A."/>
            <person name="Inagaki F."/>
            <person name="Takami H."/>
        </authorList>
    </citation>
    <scope>NUCLEOTIDE SEQUENCE</scope>
    <source>
        <strain evidence="1">Expedition CK06-06</strain>
    </source>
</reference>
<accession>X1KA11</accession>
<name>X1KA11_9ZZZZ</name>